<gene>
    <name evidence="1" type="ORF">BINO364_LOCUS8582</name>
</gene>
<proteinExistence type="predicted"/>
<reference evidence="1" key="1">
    <citation type="submission" date="2021-12" db="EMBL/GenBank/DDBJ databases">
        <authorList>
            <person name="Martin H S."/>
        </authorList>
    </citation>
    <scope>NUCLEOTIDE SEQUENCE</scope>
</reference>
<dbReference type="Proteomes" id="UP000838878">
    <property type="component" value="Chromosome 3"/>
</dbReference>
<evidence type="ECO:0000313" key="1">
    <source>
        <dbReference type="EMBL" id="CAH0722654.1"/>
    </source>
</evidence>
<protein>
    <submittedName>
        <fullName evidence="1">Uncharacterized protein</fullName>
    </submittedName>
</protein>
<sequence>MKMINIFNPENNGWTLEDSKYDFHWFDGDQLPGFLSHLHLDCNNKICINVHAWFVLVSVASKDQLHKDVQIRYIRYDCKFPTFRMLENNHGHGRDLLF</sequence>
<name>A0A8J9Y9Q5_9NEOP</name>
<accession>A0A8J9Y9Q5</accession>
<keyword evidence="2" id="KW-1185">Reference proteome</keyword>
<organism evidence="1 2">
    <name type="scientific">Brenthis ino</name>
    <name type="common">lesser marbled fritillary</name>
    <dbReference type="NCBI Taxonomy" id="405034"/>
    <lineage>
        <taxon>Eukaryota</taxon>
        <taxon>Metazoa</taxon>
        <taxon>Ecdysozoa</taxon>
        <taxon>Arthropoda</taxon>
        <taxon>Hexapoda</taxon>
        <taxon>Insecta</taxon>
        <taxon>Pterygota</taxon>
        <taxon>Neoptera</taxon>
        <taxon>Endopterygota</taxon>
        <taxon>Lepidoptera</taxon>
        <taxon>Glossata</taxon>
        <taxon>Ditrysia</taxon>
        <taxon>Papilionoidea</taxon>
        <taxon>Nymphalidae</taxon>
        <taxon>Heliconiinae</taxon>
        <taxon>Argynnini</taxon>
        <taxon>Brenthis</taxon>
    </lineage>
</organism>
<dbReference type="OrthoDB" id="6430887at2759"/>
<dbReference type="EMBL" id="OV170223">
    <property type="protein sequence ID" value="CAH0722654.1"/>
    <property type="molecule type" value="Genomic_DNA"/>
</dbReference>
<evidence type="ECO:0000313" key="2">
    <source>
        <dbReference type="Proteomes" id="UP000838878"/>
    </source>
</evidence>
<feature type="non-terminal residue" evidence="1">
    <location>
        <position position="98"/>
    </location>
</feature>
<dbReference type="AlphaFoldDB" id="A0A8J9Y9Q5"/>